<accession>A0A396GT02</accession>
<evidence type="ECO:0000313" key="2">
    <source>
        <dbReference type="Proteomes" id="UP000265566"/>
    </source>
</evidence>
<comment type="caution">
    <text evidence="1">The sequence shown here is derived from an EMBL/GenBank/DDBJ whole genome shotgun (WGS) entry which is preliminary data.</text>
</comment>
<dbReference type="Gramene" id="rna48136">
    <property type="protein sequence ID" value="RHN41777.1"/>
    <property type="gene ID" value="gene48136"/>
</dbReference>
<dbReference type="Proteomes" id="UP000265566">
    <property type="component" value="Chromosome 8"/>
</dbReference>
<dbReference type="AlphaFoldDB" id="A0A396GT02"/>
<name>A0A396GT02_MEDTR</name>
<organism evidence="1 2">
    <name type="scientific">Medicago truncatula</name>
    <name type="common">Barrel medic</name>
    <name type="synonym">Medicago tribuloides</name>
    <dbReference type="NCBI Taxonomy" id="3880"/>
    <lineage>
        <taxon>Eukaryota</taxon>
        <taxon>Viridiplantae</taxon>
        <taxon>Streptophyta</taxon>
        <taxon>Embryophyta</taxon>
        <taxon>Tracheophyta</taxon>
        <taxon>Spermatophyta</taxon>
        <taxon>Magnoliopsida</taxon>
        <taxon>eudicotyledons</taxon>
        <taxon>Gunneridae</taxon>
        <taxon>Pentapetalae</taxon>
        <taxon>rosids</taxon>
        <taxon>fabids</taxon>
        <taxon>Fabales</taxon>
        <taxon>Fabaceae</taxon>
        <taxon>Papilionoideae</taxon>
        <taxon>50 kb inversion clade</taxon>
        <taxon>NPAAA clade</taxon>
        <taxon>Hologalegina</taxon>
        <taxon>IRL clade</taxon>
        <taxon>Trifolieae</taxon>
        <taxon>Medicago</taxon>
    </lineage>
</organism>
<dbReference type="EMBL" id="PSQE01000008">
    <property type="protein sequence ID" value="RHN41777.1"/>
    <property type="molecule type" value="Genomic_DNA"/>
</dbReference>
<reference evidence="2" key="1">
    <citation type="journal article" date="2018" name="Nat. Plants">
        <title>Whole-genome landscape of Medicago truncatula symbiotic genes.</title>
        <authorList>
            <person name="Pecrix Y."/>
            <person name="Staton S.E."/>
            <person name="Sallet E."/>
            <person name="Lelandais-Briere C."/>
            <person name="Moreau S."/>
            <person name="Carrere S."/>
            <person name="Blein T."/>
            <person name="Jardinaud M.F."/>
            <person name="Latrasse D."/>
            <person name="Zouine M."/>
            <person name="Zahm M."/>
            <person name="Kreplak J."/>
            <person name="Mayjonade B."/>
            <person name="Satge C."/>
            <person name="Perez M."/>
            <person name="Cauet S."/>
            <person name="Marande W."/>
            <person name="Chantry-Darmon C."/>
            <person name="Lopez-Roques C."/>
            <person name="Bouchez O."/>
            <person name="Berard A."/>
            <person name="Debelle F."/>
            <person name="Munos S."/>
            <person name="Bendahmane A."/>
            <person name="Berges H."/>
            <person name="Niebel A."/>
            <person name="Buitink J."/>
            <person name="Frugier F."/>
            <person name="Benhamed M."/>
            <person name="Crespi M."/>
            <person name="Gouzy J."/>
            <person name="Gamas P."/>
        </authorList>
    </citation>
    <scope>NUCLEOTIDE SEQUENCE [LARGE SCALE GENOMIC DNA]</scope>
    <source>
        <strain evidence="2">cv. Jemalong A17</strain>
    </source>
</reference>
<evidence type="ECO:0000313" key="1">
    <source>
        <dbReference type="EMBL" id="RHN41777.1"/>
    </source>
</evidence>
<proteinExistence type="predicted"/>
<gene>
    <name evidence="1" type="ORF">MtrunA17_Chr8g0369671</name>
</gene>
<sequence length="70" mass="8534">MWIEQKSGKTEKYRFCVTFLIKSKMAYNSKETKLKRQILPPYGPIQLLFSTYSKKSFYFHLFFFLREFSS</sequence>
<protein>
    <submittedName>
        <fullName evidence="1">Uncharacterized protein</fullName>
    </submittedName>
</protein>